<dbReference type="Ensembl" id="ENSOTST00005070977.2">
    <property type="protein sequence ID" value="ENSOTSP00005065329.2"/>
    <property type="gene ID" value="ENSOTSG00005031193.2"/>
</dbReference>
<comment type="subcellular location">
    <subcellularLocation>
        <location evidence="1">Nucleus</location>
    </subcellularLocation>
</comment>
<dbReference type="NCBIfam" id="TIGR00570">
    <property type="entry name" value="cdk7"/>
    <property type="match status" value="1"/>
</dbReference>
<evidence type="ECO:0000313" key="5">
    <source>
        <dbReference type="Ensembl" id="ENSOTSP00005065329.2"/>
    </source>
</evidence>
<proteinExistence type="predicted"/>
<dbReference type="GO" id="GO:0005675">
    <property type="term" value="C:transcription factor TFIIH holo complex"/>
    <property type="evidence" value="ECO:0007669"/>
    <property type="project" value="InterPro"/>
</dbReference>
<organism evidence="5 6">
    <name type="scientific">Oncorhynchus tshawytscha</name>
    <name type="common">Chinook salmon</name>
    <name type="synonym">Salmo tshawytscha</name>
    <dbReference type="NCBI Taxonomy" id="74940"/>
    <lineage>
        <taxon>Eukaryota</taxon>
        <taxon>Metazoa</taxon>
        <taxon>Chordata</taxon>
        <taxon>Craniata</taxon>
        <taxon>Vertebrata</taxon>
        <taxon>Euteleostomi</taxon>
        <taxon>Actinopterygii</taxon>
        <taxon>Neopterygii</taxon>
        <taxon>Teleostei</taxon>
        <taxon>Protacanthopterygii</taxon>
        <taxon>Salmoniformes</taxon>
        <taxon>Salmonidae</taxon>
        <taxon>Salmoninae</taxon>
        <taxon>Oncorhynchus</taxon>
    </lineage>
</organism>
<dbReference type="GO" id="GO:0061575">
    <property type="term" value="F:cyclin-dependent protein serine/threonine kinase activator activity"/>
    <property type="evidence" value="ECO:0007669"/>
    <property type="project" value="InterPro"/>
</dbReference>
<protein>
    <recommendedName>
        <fullName evidence="4">MAT1 centre domain-containing protein</fullName>
    </recommendedName>
</protein>
<dbReference type="InterPro" id="IPR013083">
    <property type="entry name" value="Znf_RING/FYVE/PHD"/>
</dbReference>
<accession>A0A8C8HQD7</accession>
<dbReference type="GO" id="GO:0006289">
    <property type="term" value="P:nucleotide-excision repair"/>
    <property type="evidence" value="ECO:0007669"/>
    <property type="project" value="InterPro"/>
</dbReference>
<evidence type="ECO:0000259" key="4">
    <source>
        <dbReference type="Pfam" id="PF06391"/>
    </source>
</evidence>
<evidence type="ECO:0000313" key="6">
    <source>
        <dbReference type="Proteomes" id="UP000694402"/>
    </source>
</evidence>
<dbReference type="PANTHER" id="PTHR12683">
    <property type="entry name" value="CDK-ACTIVATING KINASE ASSEMBLY FACTOR MAT1"/>
    <property type="match status" value="1"/>
</dbReference>
<feature type="domain" description="MAT1 centre" evidence="4">
    <location>
        <begin position="39"/>
        <end position="238"/>
    </location>
</feature>
<dbReference type="GO" id="GO:0006357">
    <property type="term" value="P:regulation of transcription by RNA polymerase II"/>
    <property type="evidence" value="ECO:0007669"/>
    <property type="project" value="TreeGrafter"/>
</dbReference>
<dbReference type="AlphaFoldDB" id="A0A8C8HQD7"/>
<evidence type="ECO:0000256" key="2">
    <source>
        <dbReference type="ARBA" id="ARBA00023242"/>
    </source>
</evidence>
<evidence type="ECO:0000256" key="1">
    <source>
        <dbReference type="ARBA" id="ARBA00004123"/>
    </source>
</evidence>
<keyword evidence="6" id="KW-1185">Reference proteome</keyword>
<dbReference type="GeneTree" id="ENSGT00390000002319"/>
<name>A0A8C8HQD7_ONCTS</name>
<evidence type="ECO:0000256" key="3">
    <source>
        <dbReference type="SAM" id="Coils"/>
    </source>
</evidence>
<reference evidence="5" key="2">
    <citation type="submission" date="2025-09" db="UniProtKB">
        <authorList>
            <consortium name="Ensembl"/>
        </authorList>
    </citation>
    <scope>IDENTIFICATION</scope>
</reference>
<sequence>MDNQGCPRCKTAKYRNQSLKRMVNVCGHTLCESCCGTPLRKTNFHMQLFKDPAIDKEVEICKKVLKITRDFDFSSLREYNDYLEQVEEIVYNLTNNLEVEGTKHIMEAYQRENRDIIQKNKAKLMREQEELLLLEELLLGGHQGNEHRRLEALQEEQRQLQGRRKSKQALLDNLVRHLDMNALMSPPSCWHQHKDRTAQLETQIEKQKQVVKPTIFSTGIPMGQTVSCIEEVLYSYQPINSHTYRTPVPELKLLGHIPAGAHAMGGCCYGDQ</sequence>
<keyword evidence="2" id="KW-0539">Nucleus</keyword>
<keyword evidence="3" id="KW-0175">Coiled coil</keyword>
<dbReference type="InterPro" id="IPR004575">
    <property type="entry name" value="MAT1/Tfb3"/>
</dbReference>
<gene>
    <name evidence="5" type="primary">MNAT1</name>
</gene>
<dbReference type="PANTHER" id="PTHR12683:SF13">
    <property type="entry name" value="CDK-ACTIVATING KINASE ASSEMBLY FACTOR MAT1"/>
    <property type="match status" value="1"/>
</dbReference>
<dbReference type="InterPro" id="IPR015877">
    <property type="entry name" value="MAT1_centre"/>
</dbReference>
<feature type="coiled-coil region" evidence="3">
    <location>
        <begin position="117"/>
        <end position="170"/>
    </location>
</feature>
<dbReference type="Pfam" id="PF06391">
    <property type="entry name" value="MAT1"/>
    <property type="match status" value="1"/>
</dbReference>
<dbReference type="Proteomes" id="UP000694402">
    <property type="component" value="Unassembled WGS sequence"/>
</dbReference>
<dbReference type="Gene3D" id="3.30.40.10">
    <property type="entry name" value="Zinc/RING finger domain, C3HC4 (zinc finger)"/>
    <property type="match status" value="1"/>
</dbReference>
<reference evidence="5" key="1">
    <citation type="submission" date="2025-08" db="UniProtKB">
        <authorList>
            <consortium name="Ensembl"/>
        </authorList>
    </citation>
    <scope>IDENTIFICATION</scope>
</reference>